<dbReference type="GO" id="GO:0000145">
    <property type="term" value="C:exocyst"/>
    <property type="evidence" value="ECO:0007669"/>
    <property type="project" value="InterPro"/>
</dbReference>
<protein>
    <recommendedName>
        <fullName evidence="4">Exocyst complex protein EXO70</fullName>
    </recommendedName>
</protein>
<keyword evidence="7" id="KW-1185">Reference proteome</keyword>
<proteinExistence type="inferred from homology"/>
<dbReference type="Pfam" id="PF03081">
    <property type="entry name" value="Exo70_C"/>
    <property type="match status" value="1"/>
</dbReference>
<dbReference type="GO" id="GO:0005935">
    <property type="term" value="C:cellular bud neck"/>
    <property type="evidence" value="ECO:0007669"/>
    <property type="project" value="UniProtKB-SubCell"/>
</dbReference>
<accession>A0AAV9UN15</accession>
<comment type="caution">
    <text evidence="6">The sequence shown here is derived from an EMBL/GenBank/DDBJ whole genome shotgun (WGS) entry which is preliminary data.</text>
</comment>
<dbReference type="InterPro" id="IPR016159">
    <property type="entry name" value="Cullin_repeat-like_dom_sf"/>
</dbReference>
<dbReference type="AlphaFoldDB" id="A0AAV9UN15"/>
<evidence type="ECO:0000256" key="1">
    <source>
        <dbReference type="ARBA" id="ARBA00006756"/>
    </source>
</evidence>
<gene>
    <name evidence="6" type="primary">EXO70</name>
    <name evidence="6" type="ORF">TWF730_011089</name>
</gene>
<dbReference type="PANTHER" id="PTHR12542:SF41">
    <property type="entry name" value="EXOCYST COMPLEX COMPONENT 7"/>
    <property type="match status" value="1"/>
</dbReference>
<dbReference type="PANTHER" id="PTHR12542">
    <property type="entry name" value="EXOCYST COMPLEX PROTEIN EXO70"/>
    <property type="match status" value="1"/>
</dbReference>
<dbReference type="SUPFAM" id="SSF74788">
    <property type="entry name" value="Cullin repeat-like"/>
    <property type="match status" value="1"/>
</dbReference>
<dbReference type="InterPro" id="IPR046364">
    <property type="entry name" value="Exo70_C"/>
</dbReference>
<dbReference type="GO" id="GO:0015031">
    <property type="term" value="P:protein transport"/>
    <property type="evidence" value="ECO:0007669"/>
    <property type="project" value="UniProtKB-KW"/>
</dbReference>
<name>A0AAV9UN15_9PEZI</name>
<comment type="subcellular location">
    <subcellularLocation>
        <location evidence="4">Bud</location>
    </subcellularLocation>
    <subcellularLocation>
        <location evidence="4">Bud neck</location>
    </subcellularLocation>
</comment>
<dbReference type="Gene3D" id="1.20.1280.170">
    <property type="entry name" value="Exocyst complex component Exo70"/>
    <property type="match status" value="1"/>
</dbReference>
<comment type="function">
    <text evidence="4">Involved in the secretory pathway as part of the exocyst complex which tethers secretory vesicles to the sites of exocytosis. Also plays a role in the assembly of the exocyst.</text>
</comment>
<evidence type="ECO:0000313" key="7">
    <source>
        <dbReference type="Proteomes" id="UP001373714"/>
    </source>
</evidence>
<dbReference type="GO" id="GO:0005546">
    <property type="term" value="F:phosphatidylinositol-4,5-bisphosphate binding"/>
    <property type="evidence" value="ECO:0007669"/>
    <property type="project" value="InterPro"/>
</dbReference>
<dbReference type="Pfam" id="PF20669">
    <property type="entry name" value="Exo70_N"/>
    <property type="match status" value="1"/>
</dbReference>
<evidence type="ECO:0000313" key="6">
    <source>
        <dbReference type="EMBL" id="KAK6343499.1"/>
    </source>
</evidence>
<dbReference type="EMBL" id="JAVHNS010000009">
    <property type="protein sequence ID" value="KAK6343499.1"/>
    <property type="molecule type" value="Genomic_DNA"/>
</dbReference>
<sequence length="632" mass="69519">MAVLPEEEAAEVEVLNERLKKMTTITDKISRSLTKLSGSAQQVEMSVQPILMKTGSLTALAGNIDAGIFEIDKTMKLLDLVKHEENTIRKGPQVVGLPDYLNSVKRLSEGLAALQSTGLKAAEKAVKEMTLLLKTGSVQLEDQFKKSLAQESTPCEPLHFITKKLPFPTFNPEKLKTIAIINEFLSSTIGTASASTTGTAASSASTSATQQAAQSSAINIYSDVRGTYISSSLSSLSQGCVNTATRRNTSVPYEKGDNGISHYAQAIEGIFSAEYDNIQRLFKPNLWLKVYTATTQQALTVFSNTVRQLNKHIVTFMITDCYLAFDVIECVTATATRLGTKTGEKNEFVEALKPIRQTASASFFEILEDLKRKGNSMAAVPLDATVSEYTQANMARLRRLTDYQTAVAGLLISLGDKNWNSPYSPTLAANQQSFDVGADGNVLLANYCMECIDRMLEILEGKGKLYIKKQQQCAVFMVNNVAYVETSIKRGGLVSVLSLGGGIAKVEKWRKKAVEEYMIPWKEAAGYLLDMTYTSKAAITVAASGSKPSLTSKDKEAIKEKFKNFNTLFDTLISQHKSYVFPDKEVKGMLFKEITFISPLYGRFWDKYHEVVKDKHVKYDVAALQSVLASCQ</sequence>
<organism evidence="6 7">
    <name type="scientific">Orbilia blumenaviensis</name>
    <dbReference type="NCBI Taxonomy" id="1796055"/>
    <lineage>
        <taxon>Eukaryota</taxon>
        <taxon>Fungi</taxon>
        <taxon>Dikarya</taxon>
        <taxon>Ascomycota</taxon>
        <taxon>Pezizomycotina</taxon>
        <taxon>Orbiliomycetes</taxon>
        <taxon>Orbiliales</taxon>
        <taxon>Orbiliaceae</taxon>
        <taxon>Orbilia</taxon>
    </lineage>
</organism>
<feature type="domain" description="Exocyst complex subunit Exo70 C-terminal" evidence="5">
    <location>
        <begin position="258"/>
        <end position="629"/>
    </location>
</feature>
<evidence type="ECO:0000256" key="2">
    <source>
        <dbReference type="ARBA" id="ARBA00022448"/>
    </source>
</evidence>
<dbReference type="GO" id="GO:0006887">
    <property type="term" value="P:exocytosis"/>
    <property type="evidence" value="ECO:0007669"/>
    <property type="project" value="UniProtKB-KW"/>
</dbReference>
<comment type="similarity">
    <text evidence="1 4">Belongs to the EXO70 family.</text>
</comment>
<keyword evidence="3 4" id="KW-0268">Exocytosis</keyword>
<evidence type="ECO:0000259" key="5">
    <source>
        <dbReference type="Pfam" id="PF03081"/>
    </source>
</evidence>
<dbReference type="Proteomes" id="UP001373714">
    <property type="component" value="Unassembled WGS sequence"/>
</dbReference>
<evidence type="ECO:0000256" key="4">
    <source>
        <dbReference type="RuleBase" id="RU365026"/>
    </source>
</evidence>
<dbReference type="InterPro" id="IPR004140">
    <property type="entry name" value="Exo70"/>
</dbReference>
<keyword evidence="4" id="KW-0653">Protein transport</keyword>
<reference evidence="6 7" key="1">
    <citation type="submission" date="2019-10" db="EMBL/GenBank/DDBJ databases">
        <authorList>
            <person name="Palmer J.M."/>
        </authorList>
    </citation>
    <scope>NUCLEOTIDE SEQUENCE [LARGE SCALE GENOMIC DNA]</scope>
    <source>
        <strain evidence="6 7">TWF730</strain>
    </source>
</reference>
<evidence type="ECO:0000256" key="3">
    <source>
        <dbReference type="ARBA" id="ARBA00022483"/>
    </source>
</evidence>
<keyword evidence="2 4" id="KW-0813">Transport</keyword>